<organism evidence="1 2">
    <name type="scientific">Terrapene triunguis</name>
    <name type="common">Three-toed box turtle</name>
    <dbReference type="NCBI Taxonomy" id="2587831"/>
    <lineage>
        <taxon>Eukaryota</taxon>
        <taxon>Metazoa</taxon>
        <taxon>Chordata</taxon>
        <taxon>Craniata</taxon>
        <taxon>Vertebrata</taxon>
        <taxon>Euteleostomi</taxon>
        <taxon>Archelosauria</taxon>
        <taxon>Testudinata</taxon>
        <taxon>Testudines</taxon>
        <taxon>Cryptodira</taxon>
        <taxon>Durocryptodira</taxon>
        <taxon>Testudinoidea</taxon>
        <taxon>Emydidae</taxon>
        <taxon>Terrapene</taxon>
    </lineage>
</organism>
<evidence type="ECO:0000313" key="1">
    <source>
        <dbReference type="Ensembl" id="ENSTMTP00000005492.1"/>
    </source>
</evidence>
<dbReference type="AlphaFoldDB" id="A0A674ICJ0"/>
<name>A0A674ICJ0_9SAUR</name>
<reference evidence="1" key="2">
    <citation type="submission" date="2025-09" db="UniProtKB">
        <authorList>
            <consortium name="Ensembl"/>
        </authorList>
    </citation>
    <scope>IDENTIFICATION</scope>
</reference>
<keyword evidence="2" id="KW-1185">Reference proteome</keyword>
<dbReference type="GeneTree" id="ENSGT01140000282845"/>
<protein>
    <submittedName>
        <fullName evidence="1">Uncharacterized protein</fullName>
    </submittedName>
</protein>
<dbReference type="Ensembl" id="ENSTMTT00000005676.1">
    <property type="protein sequence ID" value="ENSTMTP00000005492.1"/>
    <property type="gene ID" value="ENSTMTG00000004089.1"/>
</dbReference>
<dbReference type="InParanoid" id="A0A674ICJ0"/>
<sequence length="124" mass="12931">VAPLAVIDLLVAGPHLDAARTHVQQQIKVAVQQLHGKVVSLVWTLSTALPRGLQAPMAEEQQPVGLGGAEVKGDGASLLGVPLGQGDVGLGRLKGDWVQRCHILTAEHQVPIDLHLGVALLCQA</sequence>
<accession>A0A674ICJ0</accession>
<reference evidence="1" key="1">
    <citation type="submission" date="2025-08" db="UniProtKB">
        <authorList>
            <consortium name="Ensembl"/>
        </authorList>
    </citation>
    <scope>IDENTIFICATION</scope>
</reference>
<evidence type="ECO:0000313" key="2">
    <source>
        <dbReference type="Proteomes" id="UP000472274"/>
    </source>
</evidence>
<dbReference type="Proteomes" id="UP000472274">
    <property type="component" value="Unplaced"/>
</dbReference>
<proteinExistence type="predicted"/>